<accession>A0A1M6S2S1</accession>
<dbReference type="RefSeq" id="WP_072850807.1">
    <property type="nucleotide sequence ID" value="NZ_FRAH01000025.1"/>
</dbReference>
<dbReference type="EMBL" id="FRAH01000025">
    <property type="protein sequence ID" value="SHK39142.1"/>
    <property type="molecule type" value="Genomic_DNA"/>
</dbReference>
<evidence type="ECO:0000256" key="1">
    <source>
        <dbReference type="SAM" id="Phobius"/>
    </source>
</evidence>
<evidence type="ECO:0000313" key="2">
    <source>
        <dbReference type="EMBL" id="SHK39142.1"/>
    </source>
</evidence>
<keyword evidence="1" id="KW-0472">Membrane</keyword>
<feature type="transmembrane region" description="Helical" evidence="1">
    <location>
        <begin position="46"/>
        <end position="69"/>
    </location>
</feature>
<dbReference type="PANTHER" id="PTHR40078:SF1">
    <property type="entry name" value="INTEGRAL MEMBRANE PROTEIN"/>
    <property type="match status" value="1"/>
</dbReference>
<evidence type="ECO:0008006" key="4">
    <source>
        <dbReference type="Google" id="ProtNLM"/>
    </source>
</evidence>
<keyword evidence="3" id="KW-1185">Reference proteome</keyword>
<feature type="transmembrane region" description="Helical" evidence="1">
    <location>
        <begin position="7"/>
        <end position="26"/>
    </location>
</feature>
<organism evidence="2 3">
    <name type="scientific">Anaerotignum lactatifermentans DSM 14214</name>
    <dbReference type="NCBI Taxonomy" id="1121323"/>
    <lineage>
        <taxon>Bacteria</taxon>
        <taxon>Bacillati</taxon>
        <taxon>Bacillota</taxon>
        <taxon>Clostridia</taxon>
        <taxon>Lachnospirales</taxon>
        <taxon>Anaerotignaceae</taxon>
        <taxon>Anaerotignum</taxon>
    </lineage>
</organism>
<name>A0A1M6S2S1_9FIRM</name>
<dbReference type="AlphaFoldDB" id="A0A1M6S2S1"/>
<protein>
    <recommendedName>
        <fullName evidence="4">Membrane protein YczE</fullName>
    </recommendedName>
</protein>
<sequence>MKKLIFRYIWFILGILINSFGIVFITKASLGTSPISSVPYVLSFRFPLSFGAFTFLLNMLFILGEVILLRRQFRPYQYLQIVVNMIFSSFIDISMTLLESFTPTHFASQILSLLVGCTILALGICIEVAPNVLVVPGEGIVKAISQVSRKKFGSVKVIFDVTLILTAACLSLLFFHHLNGLGIATIISALLVGRIVNIIQKHLHILQRIPTAA</sequence>
<gene>
    <name evidence="2" type="ORF">SAMN02745138_01649</name>
</gene>
<dbReference type="Proteomes" id="UP000183975">
    <property type="component" value="Unassembled WGS sequence"/>
</dbReference>
<feature type="transmembrane region" description="Helical" evidence="1">
    <location>
        <begin position="110"/>
        <end position="136"/>
    </location>
</feature>
<dbReference type="PANTHER" id="PTHR40078">
    <property type="entry name" value="INTEGRAL MEMBRANE PROTEIN-RELATED"/>
    <property type="match status" value="1"/>
</dbReference>
<proteinExistence type="predicted"/>
<dbReference type="OrthoDB" id="87655at2"/>
<feature type="transmembrane region" description="Helical" evidence="1">
    <location>
        <begin position="157"/>
        <end position="175"/>
    </location>
</feature>
<reference evidence="2 3" key="1">
    <citation type="submission" date="2016-11" db="EMBL/GenBank/DDBJ databases">
        <authorList>
            <person name="Jaros S."/>
            <person name="Januszkiewicz K."/>
            <person name="Wedrychowicz H."/>
        </authorList>
    </citation>
    <scope>NUCLEOTIDE SEQUENCE [LARGE SCALE GENOMIC DNA]</scope>
    <source>
        <strain evidence="2 3">DSM 14214</strain>
    </source>
</reference>
<feature type="transmembrane region" description="Helical" evidence="1">
    <location>
        <begin position="181"/>
        <end position="199"/>
    </location>
</feature>
<dbReference type="InterPro" id="IPR038750">
    <property type="entry name" value="YczE/YyaS-like"/>
</dbReference>
<keyword evidence="1" id="KW-0812">Transmembrane</keyword>
<keyword evidence="1" id="KW-1133">Transmembrane helix</keyword>
<evidence type="ECO:0000313" key="3">
    <source>
        <dbReference type="Proteomes" id="UP000183975"/>
    </source>
</evidence>
<feature type="transmembrane region" description="Helical" evidence="1">
    <location>
        <begin position="81"/>
        <end position="98"/>
    </location>
</feature>
<dbReference type="Pfam" id="PF19700">
    <property type="entry name" value="DUF6198"/>
    <property type="match status" value="1"/>
</dbReference>